<accession>A0ABU7LTM9</accession>
<protein>
    <submittedName>
        <fullName evidence="2">Uncharacterized protein</fullName>
    </submittedName>
</protein>
<feature type="transmembrane region" description="Helical" evidence="1">
    <location>
        <begin position="12"/>
        <end position="32"/>
    </location>
</feature>
<sequence length="158" mass="16741">MKSGLPMAFNVRTIFAFAMAALMGGVLTSILSTQIILRYLETAGAIFPLATRAQAIWLDLNGFAPTLIALSAIGYAIAFPVARLISRRIGALRTTGYMLSGYVMIIVMIFAIELFYQTVLGSTITPIAAGRDVWGLAVIGLGGAAGGWVFAVLSPRKP</sequence>
<organism evidence="2 3">
    <name type="scientific">Hyphobacterium lacteum</name>
    <dbReference type="NCBI Taxonomy" id="3116575"/>
    <lineage>
        <taxon>Bacteria</taxon>
        <taxon>Pseudomonadati</taxon>
        <taxon>Pseudomonadota</taxon>
        <taxon>Alphaproteobacteria</taxon>
        <taxon>Maricaulales</taxon>
        <taxon>Maricaulaceae</taxon>
        <taxon>Hyphobacterium</taxon>
    </lineage>
</organism>
<evidence type="ECO:0000256" key="1">
    <source>
        <dbReference type="SAM" id="Phobius"/>
    </source>
</evidence>
<gene>
    <name evidence="2" type="ORF">V0U79_13040</name>
</gene>
<keyword evidence="3" id="KW-1185">Reference proteome</keyword>
<keyword evidence="1" id="KW-0812">Transmembrane</keyword>
<feature type="transmembrane region" description="Helical" evidence="1">
    <location>
        <begin position="136"/>
        <end position="153"/>
    </location>
</feature>
<keyword evidence="1" id="KW-1133">Transmembrane helix</keyword>
<feature type="transmembrane region" description="Helical" evidence="1">
    <location>
        <begin position="97"/>
        <end position="116"/>
    </location>
</feature>
<keyword evidence="1" id="KW-0472">Membrane</keyword>
<comment type="caution">
    <text evidence="2">The sequence shown here is derived from an EMBL/GenBank/DDBJ whole genome shotgun (WGS) entry which is preliminary data.</text>
</comment>
<evidence type="ECO:0000313" key="2">
    <source>
        <dbReference type="EMBL" id="MEE2527285.1"/>
    </source>
</evidence>
<dbReference type="EMBL" id="JAZDRP010000011">
    <property type="protein sequence ID" value="MEE2527285.1"/>
    <property type="molecule type" value="Genomic_DNA"/>
</dbReference>
<feature type="transmembrane region" description="Helical" evidence="1">
    <location>
        <begin position="63"/>
        <end position="85"/>
    </location>
</feature>
<proteinExistence type="predicted"/>
<dbReference type="Proteomes" id="UP001354971">
    <property type="component" value="Unassembled WGS sequence"/>
</dbReference>
<name>A0ABU7LTM9_9PROT</name>
<dbReference type="RefSeq" id="WP_330199947.1">
    <property type="nucleotide sequence ID" value="NZ_JAZDRP010000011.1"/>
</dbReference>
<reference evidence="2 3" key="1">
    <citation type="submission" date="2024-01" db="EMBL/GenBank/DDBJ databases">
        <title>Hyphobacterium bacterium isolated from marine sediment.</title>
        <authorList>
            <person name="Zhao S."/>
        </authorList>
    </citation>
    <scope>NUCLEOTIDE SEQUENCE [LARGE SCALE GENOMIC DNA]</scope>
    <source>
        <strain evidence="3">HN65</strain>
    </source>
</reference>
<evidence type="ECO:0000313" key="3">
    <source>
        <dbReference type="Proteomes" id="UP001354971"/>
    </source>
</evidence>